<accession>A0A8S2EN32</accession>
<dbReference type="EMBL" id="CAJNOK010017059">
    <property type="protein sequence ID" value="CAF1256850.1"/>
    <property type="molecule type" value="Genomic_DNA"/>
</dbReference>
<name>A0A8S2EN32_9BILA</name>
<dbReference type="EMBL" id="CAJOBA010038614">
    <property type="protein sequence ID" value="CAF4063789.1"/>
    <property type="molecule type" value="Genomic_DNA"/>
</dbReference>
<evidence type="ECO:0000259" key="1">
    <source>
        <dbReference type="Pfam" id="PF13613"/>
    </source>
</evidence>
<dbReference type="Pfam" id="PF13613">
    <property type="entry name" value="HTH_Tnp_4"/>
    <property type="match status" value="1"/>
</dbReference>
<dbReference type="AlphaFoldDB" id="A0A8S2EN32"/>
<evidence type="ECO:0000313" key="2">
    <source>
        <dbReference type="EMBL" id="CAF1256850.1"/>
    </source>
</evidence>
<dbReference type="Proteomes" id="UP000682733">
    <property type="component" value="Unassembled WGS sequence"/>
</dbReference>
<dbReference type="InterPro" id="IPR027805">
    <property type="entry name" value="Transposase_HTH_dom"/>
</dbReference>
<gene>
    <name evidence="2" type="ORF">OVA965_LOCUS26536</name>
    <name evidence="3" type="ORF">TMI583_LOCUS27278</name>
</gene>
<dbReference type="Proteomes" id="UP000677228">
    <property type="component" value="Unassembled WGS sequence"/>
</dbReference>
<comment type="caution">
    <text evidence="2">The sequence shown here is derived from an EMBL/GenBank/DDBJ whole genome shotgun (WGS) entry which is preliminary data.</text>
</comment>
<proteinExistence type="predicted"/>
<sequence length="140" mass="16265">MKNIYAEAVTTPNNFVSVTGLTPITFEEVYQQFYAVATERLYTTSRRPHLRLVDRNLLFLIIHWLRCYPTYSQLSLLFGVSPGQISRHIRGFLPDLEQSLKSEIKWPSLMEFEQQVARHPTIGNFIGSIDDTRHKIQRPG</sequence>
<evidence type="ECO:0000313" key="3">
    <source>
        <dbReference type="EMBL" id="CAF4063789.1"/>
    </source>
</evidence>
<evidence type="ECO:0000313" key="4">
    <source>
        <dbReference type="Proteomes" id="UP000677228"/>
    </source>
</evidence>
<feature type="domain" description="Transposase Helix-turn-helix" evidence="1">
    <location>
        <begin position="58"/>
        <end position="101"/>
    </location>
</feature>
<protein>
    <recommendedName>
        <fullName evidence="1">Transposase Helix-turn-helix domain-containing protein</fullName>
    </recommendedName>
</protein>
<organism evidence="2 4">
    <name type="scientific">Didymodactylos carnosus</name>
    <dbReference type="NCBI Taxonomy" id="1234261"/>
    <lineage>
        <taxon>Eukaryota</taxon>
        <taxon>Metazoa</taxon>
        <taxon>Spiralia</taxon>
        <taxon>Gnathifera</taxon>
        <taxon>Rotifera</taxon>
        <taxon>Eurotatoria</taxon>
        <taxon>Bdelloidea</taxon>
        <taxon>Philodinida</taxon>
        <taxon>Philodinidae</taxon>
        <taxon>Didymodactylos</taxon>
    </lineage>
</organism>
<reference evidence="2" key="1">
    <citation type="submission" date="2021-02" db="EMBL/GenBank/DDBJ databases">
        <authorList>
            <person name="Nowell W R."/>
        </authorList>
    </citation>
    <scope>NUCLEOTIDE SEQUENCE</scope>
</reference>